<evidence type="ECO:0000256" key="4">
    <source>
        <dbReference type="ARBA" id="ARBA00022989"/>
    </source>
</evidence>
<evidence type="ECO:0000256" key="1">
    <source>
        <dbReference type="ARBA" id="ARBA00004651"/>
    </source>
</evidence>
<name>A0A2W4WB10_9CYAN</name>
<dbReference type="GO" id="GO:0005886">
    <property type="term" value="C:plasma membrane"/>
    <property type="evidence" value="ECO:0007669"/>
    <property type="project" value="UniProtKB-SubCell"/>
</dbReference>
<feature type="transmembrane region" description="Helical" evidence="6">
    <location>
        <begin position="16"/>
        <end position="41"/>
    </location>
</feature>
<feature type="transmembrane region" description="Helical" evidence="6">
    <location>
        <begin position="310"/>
        <end position="333"/>
    </location>
</feature>
<dbReference type="InterPro" id="IPR036259">
    <property type="entry name" value="MFS_trans_sf"/>
</dbReference>
<organism evidence="8 9">
    <name type="scientific">Shackletoniella antarctica</name>
    <dbReference type="NCBI Taxonomy" id="268115"/>
    <lineage>
        <taxon>Bacteria</taxon>
        <taxon>Bacillati</taxon>
        <taxon>Cyanobacteriota</taxon>
        <taxon>Cyanophyceae</taxon>
        <taxon>Oculatellales</taxon>
        <taxon>Oculatellaceae</taxon>
        <taxon>Shackletoniella</taxon>
    </lineage>
</organism>
<dbReference type="GO" id="GO:0022857">
    <property type="term" value="F:transmembrane transporter activity"/>
    <property type="evidence" value="ECO:0007669"/>
    <property type="project" value="InterPro"/>
</dbReference>
<feature type="transmembrane region" description="Helical" evidence="6">
    <location>
        <begin position="378"/>
        <end position="399"/>
    </location>
</feature>
<dbReference type="EMBL" id="QBMN01000062">
    <property type="protein sequence ID" value="PZO41630.1"/>
    <property type="molecule type" value="Genomic_DNA"/>
</dbReference>
<evidence type="ECO:0000256" key="3">
    <source>
        <dbReference type="ARBA" id="ARBA00022692"/>
    </source>
</evidence>
<keyword evidence="5 6" id="KW-0472">Membrane</keyword>
<protein>
    <submittedName>
        <fullName evidence="8">Tetracycline resistance MFS efflux pump</fullName>
    </submittedName>
</protein>
<dbReference type="SUPFAM" id="SSF103473">
    <property type="entry name" value="MFS general substrate transporter"/>
    <property type="match status" value="1"/>
</dbReference>
<dbReference type="Gene3D" id="1.20.1250.20">
    <property type="entry name" value="MFS general substrate transporter like domains"/>
    <property type="match status" value="1"/>
</dbReference>
<feature type="transmembrane region" description="Helical" evidence="6">
    <location>
        <begin position="286"/>
        <end position="304"/>
    </location>
</feature>
<evidence type="ECO:0000313" key="9">
    <source>
        <dbReference type="Proteomes" id="UP000249081"/>
    </source>
</evidence>
<dbReference type="InterPro" id="IPR001958">
    <property type="entry name" value="Tet-R_TetA/multi-R_MdtG-like"/>
</dbReference>
<keyword evidence="2" id="KW-0813">Transport</keyword>
<dbReference type="PANTHER" id="PTHR23504">
    <property type="entry name" value="MAJOR FACILITATOR SUPERFAMILY DOMAIN-CONTAINING PROTEIN 10"/>
    <property type="match status" value="1"/>
</dbReference>
<evidence type="ECO:0000256" key="5">
    <source>
        <dbReference type="ARBA" id="ARBA00023136"/>
    </source>
</evidence>
<feature type="transmembrane region" description="Helical" evidence="6">
    <location>
        <begin position="139"/>
        <end position="161"/>
    </location>
</feature>
<feature type="transmembrane region" description="Helical" evidence="6">
    <location>
        <begin position="354"/>
        <end position="372"/>
    </location>
</feature>
<gene>
    <name evidence="8" type="ORF">DCF17_10460</name>
</gene>
<feature type="transmembrane region" description="Helical" evidence="6">
    <location>
        <begin position="167"/>
        <end position="187"/>
    </location>
</feature>
<evidence type="ECO:0000256" key="2">
    <source>
        <dbReference type="ARBA" id="ARBA00022448"/>
    </source>
</evidence>
<feature type="transmembrane region" description="Helical" evidence="6">
    <location>
        <begin position="81"/>
        <end position="107"/>
    </location>
</feature>
<reference evidence="9" key="1">
    <citation type="submission" date="2018-04" db="EMBL/GenBank/DDBJ databases">
        <authorList>
            <person name="Cornet L."/>
        </authorList>
    </citation>
    <scope>NUCLEOTIDE SEQUENCE [LARGE SCALE GENOMIC DNA]</scope>
</reference>
<dbReference type="Proteomes" id="UP000249081">
    <property type="component" value="Unassembled WGS sequence"/>
</dbReference>
<feature type="transmembrane region" description="Helical" evidence="6">
    <location>
        <begin position="222"/>
        <end position="243"/>
    </location>
</feature>
<comment type="subcellular location">
    <subcellularLocation>
        <location evidence="1">Cell membrane</location>
        <topology evidence="1">Multi-pass membrane protein</topology>
    </subcellularLocation>
</comment>
<feature type="domain" description="Major facilitator superfamily (MFS) profile" evidence="7">
    <location>
        <begin position="15"/>
        <end position="403"/>
    </location>
</feature>
<evidence type="ECO:0000256" key="6">
    <source>
        <dbReference type="SAM" id="Phobius"/>
    </source>
</evidence>
<dbReference type="PRINTS" id="PR01035">
    <property type="entry name" value="TCRTETA"/>
</dbReference>
<keyword evidence="3 6" id="KW-0812">Transmembrane</keyword>
<dbReference type="InterPro" id="IPR011701">
    <property type="entry name" value="MFS"/>
</dbReference>
<feature type="transmembrane region" description="Helical" evidence="6">
    <location>
        <begin position="48"/>
        <end position="69"/>
    </location>
</feature>
<dbReference type="Pfam" id="PF07690">
    <property type="entry name" value="MFS_1"/>
    <property type="match status" value="1"/>
</dbReference>
<proteinExistence type="predicted"/>
<dbReference type="AlphaFoldDB" id="A0A2W4WB10"/>
<dbReference type="InterPro" id="IPR020846">
    <property type="entry name" value="MFS_dom"/>
</dbReference>
<reference evidence="8 9" key="2">
    <citation type="submission" date="2018-06" db="EMBL/GenBank/DDBJ databases">
        <title>Metagenomic assembly of (sub)arctic Cyanobacteria and their associated microbiome from non-axenic cultures.</title>
        <authorList>
            <person name="Baurain D."/>
        </authorList>
    </citation>
    <scope>NUCLEOTIDE SEQUENCE [LARGE SCALE GENOMIC DNA]</scope>
    <source>
        <strain evidence="8">ULC041bin1</strain>
    </source>
</reference>
<dbReference type="PROSITE" id="PS50850">
    <property type="entry name" value="MFS"/>
    <property type="match status" value="1"/>
</dbReference>
<feature type="transmembrane region" description="Helical" evidence="6">
    <location>
        <begin position="255"/>
        <end position="274"/>
    </location>
</feature>
<accession>A0A2W4WB10</accession>
<sequence length="406" mass="43481">MSLTPVNAKTLSTPRLVFIFITILFDKLGESLIFPILPFLVERFRSDAFTLGMLASSYAIAQFIAIPVIGALSDRYGRRPVMLVCVLGTAISYFIFGFATTLGMLFFSRILDGVTGGVAATAQAYIADISAPEDRAKNFGITGAAFGLGFTLGPAAGGLLASINLNLPVFVAGTIALMNFGLGYFVLAESLDQDQRRPLAWRDFNPIGQLSDILRDSRIQGLLISFFIFNFAFAGFSSIFVLFLNTRYGWGPSQAAMVFFFIGIVSTLVQGGLIRWLLPRFGEAKLVVSGLVLVALAFGGVVLIPAGSPVLIPALYTTQAFLALGVGLLIPSLRGLISIRVSGQEQGKTLGGNQALQSVASIAGPLWAGWIFDRSGMLSPFWMGALFMVMAVGFALTNLPRRQLSV</sequence>
<comment type="caution">
    <text evidence="8">The sequence shown here is derived from an EMBL/GenBank/DDBJ whole genome shotgun (WGS) entry which is preliminary data.</text>
</comment>
<keyword evidence="4 6" id="KW-1133">Transmembrane helix</keyword>
<dbReference type="PANTHER" id="PTHR23504:SF15">
    <property type="entry name" value="MAJOR FACILITATOR SUPERFAMILY (MFS) PROFILE DOMAIN-CONTAINING PROTEIN"/>
    <property type="match status" value="1"/>
</dbReference>
<evidence type="ECO:0000259" key="7">
    <source>
        <dbReference type="PROSITE" id="PS50850"/>
    </source>
</evidence>
<evidence type="ECO:0000313" key="8">
    <source>
        <dbReference type="EMBL" id="PZO41630.1"/>
    </source>
</evidence>